<evidence type="ECO:0000256" key="1">
    <source>
        <dbReference type="SAM" id="MobiDB-lite"/>
    </source>
</evidence>
<feature type="compositionally biased region" description="Basic residues" evidence="1">
    <location>
        <begin position="32"/>
        <end position="53"/>
    </location>
</feature>
<reference evidence="2 3" key="1">
    <citation type="submission" date="2019-11" db="EMBL/GenBank/DDBJ databases">
        <authorList>
            <person name="Cao P."/>
        </authorList>
    </citation>
    <scope>NUCLEOTIDE SEQUENCE [LARGE SCALE GENOMIC DNA]</scope>
    <source>
        <strain evidence="2 3">NEAU-AAG5</strain>
    </source>
</reference>
<dbReference type="EMBL" id="WOFH01000014">
    <property type="protein sequence ID" value="MUN41479.1"/>
    <property type="molecule type" value="Genomic_DNA"/>
</dbReference>
<dbReference type="AlphaFoldDB" id="A0A7K1LAM8"/>
<protein>
    <submittedName>
        <fullName evidence="2">Uncharacterized protein</fullName>
    </submittedName>
</protein>
<feature type="region of interest" description="Disordered" evidence="1">
    <location>
        <begin position="1"/>
        <end position="53"/>
    </location>
</feature>
<proteinExistence type="predicted"/>
<keyword evidence="3" id="KW-1185">Reference proteome</keyword>
<dbReference type="RefSeq" id="WP_156220648.1">
    <property type="nucleotide sequence ID" value="NZ_WOFH01000014.1"/>
</dbReference>
<evidence type="ECO:0000313" key="3">
    <source>
        <dbReference type="Proteomes" id="UP000432015"/>
    </source>
</evidence>
<accession>A0A7K1LAM8</accession>
<dbReference type="Proteomes" id="UP000432015">
    <property type="component" value="Unassembled WGS sequence"/>
</dbReference>
<gene>
    <name evidence="2" type="ORF">GNZ18_33535</name>
</gene>
<comment type="caution">
    <text evidence="2">The sequence shown here is derived from an EMBL/GenBank/DDBJ whole genome shotgun (WGS) entry which is preliminary data.</text>
</comment>
<organism evidence="2 3">
    <name type="scientific">Actinomadura litoris</name>
    <dbReference type="NCBI Taxonomy" id="2678616"/>
    <lineage>
        <taxon>Bacteria</taxon>
        <taxon>Bacillati</taxon>
        <taxon>Actinomycetota</taxon>
        <taxon>Actinomycetes</taxon>
        <taxon>Streptosporangiales</taxon>
        <taxon>Thermomonosporaceae</taxon>
        <taxon>Actinomadura</taxon>
    </lineage>
</organism>
<evidence type="ECO:0000313" key="2">
    <source>
        <dbReference type="EMBL" id="MUN41479.1"/>
    </source>
</evidence>
<name>A0A7K1LAM8_9ACTN</name>
<sequence>MNTIAKKHFAVDVANRPHGVPEVGRLEGTPQKKARSGARQGRVPRRKRKKKRG</sequence>